<evidence type="ECO:0000313" key="1">
    <source>
        <dbReference type="EMBL" id="GAU95444.1"/>
    </source>
</evidence>
<proteinExistence type="predicted"/>
<name>A0A1D1V0R6_RAMVA</name>
<comment type="caution">
    <text evidence="1">The sequence shown here is derived from an EMBL/GenBank/DDBJ whole genome shotgun (WGS) entry which is preliminary data.</text>
</comment>
<keyword evidence="2" id="KW-1185">Reference proteome</keyword>
<accession>A0A1D1V0R6</accession>
<dbReference type="AlphaFoldDB" id="A0A1D1V0R6"/>
<protein>
    <submittedName>
        <fullName evidence="1">Uncharacterized protein</fullName>
    </submittedName>
</protein>
<reference evidence="1 2" key="1">
    <citation type="journal article" date="2016" name="Nat. Commun.">
        <title>Extremotolerant tardigrade genome and improved radiotolerance of human cultured cells by tardigrade-unique protein.</title>
        <authorList>
            <person name="Hashimoto T."/>
            <person name="Horikawa D.D."/>
            <person name="Saito Y."/>
            <person name="Kuwahara H."/>
            <person name="Kozuka-Hata H."/>
            <person name="Shin-I T."/>
            <person name="Minakuchi Y."/>
            <person name="Ohishi K."/>
            <person name="Motoyama A."/>
            <person name="Aizu T."/>
            <person name="Enomoto A."/>
            <person name="Kondo K."/>
            <person name="Tanaka S."/>
            <person name="Hara Y."/>
            <person name="Koshikawa S."/>
            <person name="Sagara H."/>
            <person name="Miura T."/>
            <person name="Yokobori S."/>
            <person name="Miyagawa K."/>
            <person name="Suzuki Y."/>
            <person name="Kubo T."/>
            <person name="Oyama M."/>
            <person name="Kohara Y."/>
            <person name="Fujiyama A."/>
            <person name="Arakawa K."/>
            <person name="Katayama T."/>
            <person name="Toyoda A."/>
            <person name="Kunieda T."/>
        </authorList>
    </citation>
    <scope>NUCLEOTIDE SEQUENCE [LARGE SCALE GENOMIC DNA]</scope>
    <source>
        <strain evidence="1 2">YOKOZUNA-1</strain>
    </source>
</reference>
<evidence type="ECO:0000313" key="2">
    <source>
        <dbReference type="Proteomes" id="UP000186922"/>
    </source>
</evidence>
<organism evidence="1 2">
    <name type="scientific">Ramazzottius varieornatus</name>
    <name type="common">Water bear</name>
    <name type="synonym">Tardigrade</name>
    <dbReference type="NCBI Taxonomy" id="947166"/>
    <lineage>
        <taxon>Eukaryota</taxon>
        <taxon>Metazoa</taxon>
        <taxon>Ecdysozoa</taxon>
        <taxon>Tardigrada</taxon>
        <taxon>Eutardigrada</taxon>
        <taxon>Parachela</taxon>
        <taxon>Hypsibioidea</taxon>
        <taxon>Ramazzottiidae</taxon>
        <taxon>Ramazzottius</taxon>
    </lineage>
</organism>
<sequence>MPFNILYNLMSEKAHSESETLGCKLGRRYPPTITHSSFQELAFVQIFLDPLHASVEVASLHVVLSRFPAGHGRK</sequence>
<gene>
    <name evidence="1" type="primary">RvY_07060-1</name>
    <name evidence="1" type="synonym">RvY_07060.1</name>
    <name evidence="1" type="ORF">RvY_07060</name>
</gene>
<dbReference type="EMBL" id="BDGG01000003">
    <property type="protein sequence ID" value="GAU95444.1"/>
    <property type="molecule type" value="Genomic_DNA"/>
</dbReference>
<dbReference type="Proteomes" id="UP000186922">
    <property type="component" value="Unassembled WGS sequence"/>
</dbReference>